<dbReference type="GeneID" id="25732401"/>
<feature type="compositionally biased region" description="Low complexity" evidence="1">
    <location>
        <begin position="19"/>
        <end position="32"/>
    </location>
</feature>
<keyword evidence="3" id="KW-1185">Reference proteome</keyword>
<evidence type="ECO:0000313" key="3">
    <source>
        <dbReference type="Proteomes" id="UP000054498"/>
    </source>
</evidence>
<dbReference type="EMBL" id="KK104997">
    <property type="protein sequence ID" value="KIY93161.1"/>
    <property type="molecule type" value="Genomic_DNA"/>
</dbReference>
<dbReference type="RefSeq" id="XP_013892181.1">
    <property type="nucleotide sequence ID" value="XM_014036727.1"/>
</dbReference>
<feature type="non-terminal residue" evidence="2">
    <location>
        <position position="109"/>
    </location>
</feature>
<dbReference type="KEGG" id="mng:MNEG_14803"/>
<gene>
    <name evidence="2" type="ORF">MNEG_14803</name>
</gene>
<feature type="region of interest" description="Disordered" evidence="1">
    <location>
        <begin position="80"/>
        <end position="109"/>
    </location>
</feature>
<reference evidence="2 3" key="1">
    <citation type="journal article" date="2013" name="BMC Genomics">
        <title>Reconstruction of the lipid metabolism for the microalga Monoraphidium neglectum from its genome sequence reveals characteristics suitable for biofuel production.</title>
        <authorList>
            <person name="Bogen C."/>
            <person name="Al-Dilaimi A."/>
            <person name="Albersmeier A."/>
            <person name="Wichmann J."/>
            <person name="Grundmann M."/>
            <person name="Rupp O."/>
            <person name="Lauersen K.J."/>
            <person name="Blifernez-Klassen O."/>
            <person name="Kalinowski J."/>
            <person name="Goesmann A."/>
            <person name="Mussgnug J.H."/>
            <person name="Kruse O."/>
        </authorList>
    </citation>
    <scope>NUCLEOTIDE SEQUENCE [LARGE SCALE GENOMIC DNA]</scope>
    <source>
        <strain evidence="2 3">SAG 48.87</strain>
    </source>
</reference>
<evidence type="ECO:0000313" key="2">
    <source>
        <dbReference type="EMBL" id="KIY93161.1"/>
    </source>
</evidence>
<dbReference type="AlphaFoldDB" id="A0A0D2LU65"/>
<feature type="compositionally biased region" description="Gly residues" evidence="1">
    <location>
        <begin position="88"/>
        <end position="97"/>
    </location>
</feature>
<dbReference type="Proteomes" id="UP000054498">
    <property type="component" value="Unassembled WGS sequence"/>
</dbReference>
<feature type="region of interest" description="Disordered" evidence="1">
    <location>
        <begin position="19"/>
        <end position="40"/>
    </location>
</feature>
<protein>
    <submittedName>
        <fullName evidence="2">Uncharacterized protein</fullName>
    </submittedName>
</protein>
<sequence>MEAKLSGFMGKAVAAALSSSSSGTGSHAPAGAVPAKSGGSTVERLVSKAVDHAMEAAKKNPELIKKVATQAVVSAMAAGTSSSSSGAAAGGGHGSGSGSVASKLMNRLM</sequence>
<accession>A0A0D2LU65</accession>
<proteinExistence type="predicted"/>
<evidence type="ECO:0000256" key="1">
    <source>
        <dbReference type="SAM" id="MobiDB-lite"/>
    </source>
</evidence>
<organism evidence="2 3">
    <name type="scientific">Monoraphidium neglectum</name>
    <dbReference type="NCBI Taxonomy" id="145388"/>
    <lineage>
        <taxon>Eukaryota</taxon>
        <taxon>Viridiplantae</taxon>
        <taxon>Chlorophyta</taxon>
        <taxon>core chlorophytes</taxon>
        <taxon>Chlorophyceae</taxon>
        <taxon>CS clade</taxon>
        <taxon>Sphaeropleales</taxon>
        <taxon>Selenastraceae</taxon>
        <taxon>Monoraphidium</taxon>
    </lineage>
</organism>
<name>A0A0D2LU65_9CHLO</name>